<dbReference type="InterPro" id="IPR050523">
    <property type="entry name" value="AKR_Detox_Biosynth"/>
</dbReference>
<dbReference type="PANTHER" id="PTHR43364">
    <property type="entry name" value="NADH-SPECIFIC METHYLGLYOXAL REDUCTASE-RELATED"/>
    <property type="match status" value="1"/>
</dbReference>
<proteinExistence type="predicted"/>
<reference evidence="3 4" key="1">
    <citation type="submission" date="2019-03" db="EMBL/GenBank/DDBJ databases">
        <title>Genomic Encyclopedia of Type Strains, Phase III (KMG-III): the genomes of soil and plant-associated and newly described type strains.</title>
        <authorList>
            <person name="Whitman W."/>
        </authorList>
    </citation>
    <scope>NUCLEOTIDE SEQUENCE [LARGE SCALE GENOMIC DNA]</scope>
    <source>
        <strain evidence="3 4">CGMCC 1.7660</strain>
    </source>
</reference>
<dbReference type="InterPro" id="IPR023210">
    <property type="entry name" value="NADP_OxRdtase_dom"/>
</dbReference>
<keyword evidence="1" id="KW-0560">Oxidoreductase</keyword>
<dbReference type="Proteomes" id="UP000295783">
    <property type="component" value="Unassembled WGS sequence"/>
</dbReference>
<accession>A0A4R6WJB7</accession>
<dbReference type="PANTHER" id="PTHR43364:SF4">
    <property type="entry name" value="NAD(P)-LINKED OXIDOREDUCTASE SUPERFAMILY PROTEIN"/>
    <property type="match status" value="1"/>
</dbReference>
<evidence type="ECO:0000259" key="2">
    <source>
        <dbReference type="Pfam" id="PF00248"/>
    </source>
</evidence>
<dbReference type="RefSeq" id="WP_133614471.1">
    <property type="nucleotide sequence ID" value="NZ_SNYW01000011.1"/>
</dbReference>
<evidence type="ECO:0000313" key="4">
    <source>
        <dbReference type="Proteomes" id="UP000295783"/>
    </source>
</evidence>
<dbReference type="GO" id="GO:0016491">
    <property type="term" value="F:oxidoreductase activity"/>
    <property type="evidence" value="ECO:0007669"/>
    <property type="project" value="UniProtKB-KW"/>
</dbReference>
<dbReference type="CDD" id="cd19149">
    <property type="entry name" value="AKR_AKR11B2"/>
    <property type="match status" value="1"/>
</dbReference>
<dbReference type="OrthoDB" id="9773828at2"/>
<evidence type="ECO:0000313" key="3">
    <source>
        <dbReference type="EMBL" id="TDQ80482.1"/>
    </source>
</evidence>
<gene>
    <name evidence="3" type="ORF">A8950_3012</name>
</gene>
<organism evidence="3 4">
    <name type="scientific">Dongia mobilis</name>
    <dbReference type="NCBI Taxonomy" id="578943"/>
    <lineage>
        <taxon>Bacteria</taxon>
        <taxon>Pseudomonadati</taxon>
        <taxon>Pseudomonadota</taxon>
        <taxon>Alphaproteobacteria</taxon>
        <taxon>Rhodospirillales</taxon>
        <taxon>Dongiaceae</taxon>
        <taxon>Dongia</taxon>
    </lineage>
</organism>
<dbReference type="GO" id="GO:0005829">
    <property type="term" value="C:cytosol"/>
    <property type="evidence" value="ECO:0007669"/>
    <property type="project" value="UniProtKB-ARBA"/>
</dbReference>
<keyword evidence="4" id="KW-1185">Reference proteome</keyword>
<sequence>MLHDMLTRKIGQSGIDASVVGLGTWAIGGWMWGGTNEAESIEAIRASIDVGVSLIDTAPAYGQGLSEEIVGKAIKGRRDQVVLATKCGLVWHVRKGNHFFDYDSGPVHRHLGRDSILYEVEKSLNRLGTDYIDLYITHWQDATTPIAETMEALAQLKSQGKIRAIGASNVSRDDLDTYLSVAQPGAQLDAIQEEYSMVKRDLEQTLLPTCIARNVATLSYSSLALGLLSGRIGPDRAFTGDDLRKDNPRFSLANRQKVQRLMDAIAPIAATHDATLAQIVIAWTLQQPGITFALCGARNAAQARENAAAGRIRLTAADLAAISDAAKTHLTNLDA</sequence>
<protein>
    <submittedName>
        <fullName evidence="3">Aryl-alcohol dehydrogenase-like predicted oxidoreductase</fullName>
    </submittedName>
</protein>
<dbReference type="Pfam" id="PF00248">
    <property type="entry name" value="Aldo_ket_red"/>
    <property type="match status" value="1"/>
</dbReference>
<dbReference type="AlphaFoldDB" id="A0A4R6WJB7"/>
<dbReference type="SUPFAM" id="SSF51430">
    <property type="entry name" value="NAD(P)-linked oxidoreductase"/>
    <property type="match status" value="1"/>
</dbReference>
<evidence type="ECO:0000256" key="1">
    <source>
        <dbReference type="ARBA" id="ARBA00023002"/>
    </source>
</evidence>
<comment type="caution">
    <text evidence="3">The sequence shown here is derived from an EMBL/GenBank/DDBJ whole genome shotgun (WGS) entry which is preliminary data.</text>
</comment>
<dbReference type="EMBL" id="SNYW01000011">
    <property type="protein sequence ID" value="TDQ80482.1"/>
    <property type="molecule type" value="Genomic_DNA"/>
</dbReference>
<name>A0A4R6WJB7_9PROT</name>
<dbReference type="InterPro" id="IPR036812">
    <property type="entry name" value="NAD(P)_OxRdtase_dom_sf"/>
</dbReference>
<feature type="domain" description="NADP-dependent oxidoreductase" evidence="2">
    <location>
        <begin position="20"/>
        <end position="325"/>
    </location>
</feature>
<dbReference type="Gene3D" id="3.20.20.100">
    <property type="entry name" value="NADP-dependent oxidoreductase domain"/>
    <property type="match status" value="1"/>
</dbReference>
<dbReference type="FunFam" id="3.20.20.100:FF:000004">
    <property type="entry name" value="Oxidoreductase, aldo/keto reductase"/>
    <property type="match status" value="1"/>
</dbReference>